<feature type="domain" description="Metallo-beta-lactamase" evidence="2">
    <location>
        <begin position="13"/>
        <end position="249"/>
    </location>
</feature>
<dbReference type="Pfam" id="PF00753">
    <property type="entry name" value="Lactamase_B"/>
    <property type="match status" value="1"/>
</dbReference>
<keyword evidence="1 4" id="KW-0378">Hydrolase</keyword>
<dbReference type="OrthoDB" id="9803916at2"/>
<dbReference type="SUPFAM" id="SSF56281">
    <property type="entry name" value="Metallo-hydrolase/oxidoreductase"/>
    <property type="match status" value="1"/>
</dbReference>
<dbReference type="PANTHER" id="PTHR11203:SF37">
    <property type="entry name" value="INTEGRATOR COMPLEX SUBUNIT 11"/>
    <property type="match status" value="1"/>
</dbReference>
<evidence type="ECO:0000259" key="3">
    <source>
        <dbReference type="SMART" id="SM01027"/>
    </source>
</evidence>
<name>A0A5B8SU81_9GAMM</name>
<evidence type="ECO:0000313" key="5">
    <source>
        <dbReference type="Proteomes" id="UP000321272"/>
    </source>
</evidence>
<dbReference type="GO" id="GO:0004521">
    <property type="term" value="F:RNA endonuclease activity"/>
    <property type="evidence" value="ECO:0007669"/>
    <property type="project" value="TreeGrafter"/>
</dbReference>
<dbReference type="InterPro" id="IPR001279">
    <property type="entry name" value="Metallo-B-lactamas"/>
</dbReference>
<dbReference type="GO" id="GO:0016787">
    <property type="term" value="F:hydrolase activity"/>
    <property type="evidence" value="ECO:0007669"/>
    <property type="project" value="UniProtKB-KW"/>
</dbReference>
<dbReference type="Proteomes" id="UP000321272">
    <property type="component" value="Chromosome"/>
</dbReference>
<dbReference type="PANTHER" id="PTHR11203">
    <property type="entry name" value="CLEAVAGE AND POLYADENYLATION SPECIFICITY FACTOR FAMILY MEMBER"/>
    <property type="match status" value="1"/>
</dbReference>
<dbReference type="InterPro" id="IPR050698">
    <property type="entry name" value="MBL"/>
</dbReference>
<organism evidence="4 5">
    <name type="scientific">Pistricoccus aurantiacus</name>
    <dbReference type="NCBI Taxonomy" id="1883414"/>
    <lineage>
        <taxon>Bacteria</taxon>
        <taxon>Pseudomonadati</taxon>
        <taxon>Pseudomonadota</taxon>
        <taxon>Gammaproteobacteria</taxon>
        <taxon>Oceanospirillales</taxon>
        <taxon>Halomonadaceae</taxon>
        <taxon>Pistricoccus</taxon>
    </lineage>
</organism>
<dbReference type="AlphaFoldDB" id="A0A5B8SU81"/>
<evidence type="ECO:0000256" key="1">
    <source>
        <dbReference type="ARBA" id="ARBA00022801"/>
    </source>
</evidence>
<proteinExistence type="predicted"/>
<evidence type="ECO:0000313" key="4">
    <source>
        <dbReference type="EMBL" id="QEA40569.1"/>
    </source>
</evidence>
<dbReference type="InterPro" id="IPR022712">
    <property type="entry name" value="Beta_Casp"/>
</dbReference>
<reference evidence="4 5" key="1">
    <citation type="submission" date="2019-06" db="EMBL/GenBank/DDBJ databases">
        <title>Genome analyses of bacteria isolated from kimchi.</title>
        <authorList>
            <person name="Lee S."/>
            <person name="Ahn S."/>
            <person name="Roh S."/>
        </authorList>
    </citation>
    <scope>NUCLEOTIDE SEQUENCE [LARGE SCALE GENOMIC DNA]</scope>
    <source>
        <strain evidence="4 5">CBA4606</strain>
    </source>
</reference>
<accession>A0A5B8SU81</accession>
<dbReference type="EMBL" id="CP042382">
    <property type="protein sequence ID" value="QEA40569.1"/>
    <property type="molecule type" value="Genomic_DNA"/>
</dbReference>
<dbReference type="CDD" id="cd16295">
    <property type="entry name" value="TTHA0252-CPSF-like_MBL-fold"/>
    <property type="match status" value="1"/>
</dbReference>
<dbReference type="Pfam" id="PF10996">
    <property type="entry name" value="Beta-Casp"/>
    <property type="match status" value="1"/>
</dbReference>
<feature type="domain" description="Beta-Casp" evidence="3">
    <location>
        <begin position="254"/>
        <end position="379"/>
    </location>
</feature>
<dbReference type="InterPro" id="IPR011108">
    <property type="entry name" value="RMMBL"/>
</dbReference>
<dbReference type="InterPro" id="IPR036866">
    <property type="entry name" value="RibonucZ/Hydroxyglut_hydro"/>
</dbReference>
<dbReference type="Gene3D" id="3.60.15.10">
    <property type="entry name" value="Ribonuclease Z/Hydroxyacylglutathione hydrolase-like"/>
    <property type="match status" value="1"/>
</dbReference>
<dbReference type="KEGG" id="paur:FGL86_16780"/>
<sequence>MNISFLGAACEATGSCFLIETSNSRFLVDCGMVEGGLDAAMRNRQPFTFAPNDIDFVLLTQAYTDHSGLLPKLCREGFTGPIHCTAATAQLLIVTLPESSHIQMQEAEYALQRKTGHGASPVATPLYTPADAYNCLRQVQLHAYEKDLQPHPSVRCRFRDAGYIPGSAILEIWLTENAHTTKIVVSGNLGQPGQPILHGPTCIEKADILLIESTYGDQLHKDRRASQEELARIIKQTRERGGNVIAPAFTIGHIQEVLYHLHRTIRERHSQNLRLFIDSPMTNAALQIILEHLELFDIAARHHPEWYAFGKNLSHLEFIASVEESKTLNRIRSGAFIASTCSMCEAGRIRHHLRHNLARPECSVLITSFQAQETLGRRLVDGARRVRLFGEDIPIKARIHTIAGLSGHADQAALLAWSAGFRHPPRQTFVVQGEVLAAQTLAARLRSTHGWRVRVPELGQRIEWNGHIDT</sequence>
<dbReference type="SMART" id="SM01027">
    <property type="entry name" value="Beta-Casp"/>
    <property type="match status" value="1"/>
</dbReference>
<dbReference type="RefSeq" id="WP_147185836.1">
    <property type="nucleotide sequence ID" value="NZ_CP042382.1"/>
</dbReference>
<dbReference type="Pfam" id="PF07521">
    <property type="entry name" value="RMMBL"/>
    <property type="match status" value="1"/>
</dbReference>
<evidence type="ECO:0000259" key="2">
    <source>
        <dbReference type="SMART" id="SM00849"/>
    </source>
</evidence>
<dbReference type="SMART" id="SM00849">
    <property type="entry name" value="Lactamase_B"/>
    <property type="match status" value="1"/>
</dbReference>
<gene>
    <name evidence="4" type="ORF">FGL86_16780</name>
</gene>
<dbReference type="Gene3D" id="3.40.50.10890">
    <property type="match status" value="1"/>
</dbReference>
<keyword evidence="5" id="KW-1185">Reference proteome</keyword>
<protein>
    <submittedName>
        <fullName evidence="4">MBL fold metallo-hydrolase</fullName>
    </submittedName>
</protein>